<gene>
    <name evidence="9" type="ORF">RB614_04020</name>
</gene>
<evidence type="ECO:0000256" key="3">
    <source>
        <dbReference type="ARBA" id="ARBA00022475"/>
    </source>
</evidence>
<protein>
    <submittedName>
        <fullName evidence="9">ABC transporter permease</fullName>
    </submittedName>
</protein>
<reference evidence="9 10" key="1">
    <citation type="submission" date="2023-08" db="EMBL/GenBank/DDBJ databases">
        <title>Phytohabitans sansha sp. nov., isolated from marine sediment.</title>
        <authorList>
            <person name="Zhao Y."/>
            <person name="Yi K."/>
        </authorList>
    </citation>
    <scope>NUCLEOTIDE SEQUENCE [LARGE SCALE GENOMIC DNA]</scope>
    <source>
        <strain evidence="9 10">ZYX-F-186</strain>
    </source>
</reference>
<dbReference type="Pfam" id="PF00528">
    <property type="entry name" value="BPD_transp_1"/>
    <property type="match status" value="1"/>
</dbReference>
<dbReference type="EMBL" id="JAVHUY010000003">
    <property type="protein sequence ID" value="MDQ7903682.1"/>
    <property type="molecule type" value="Genomic_DNA"/>
</dbReference>
<evidence type="ECO:0000256" key="5">
    <source>
        <dbReference type="ARBA" id="ARBA00022989"/>
    </source>
</evidence>
<dbReference type="PANTHER" id="PTHR43163:SF6">
    <property type="entry name" value="DIPEPTIDE TRANSPORT SYSTEM PERMEASE PROTEIN DPPB-RELATED"/>
    <property type="match status" value="1"/>
</dbReference>
<evidence type="ECO:0000259" key="8">
    <source>
        <dbReference type="PROSITE" id="PS50928"/>
    </source>
</evidence>
<proteinExistence type="inferred from homology"/>
<dbReference type="PROSITE" id="PS50928">
    <property type="entry name" value="ABC_TM1"/>
    <property type="match status" value="1"/>
</dbReference>
<comment type="subcellular location">
    <subcellularLocation>
        <location evidence="1 7">Cell membrane</location>
        <topology evidence="1 7">Multi-pass membrane protein</topology>
    </subcellularLocation>
</comment>
<evidence type="ECO:0000313" key="9">
    <source>
        <dbReference type="EMBL" id="MDQ7903682.1"/>
    </source>
</evidence>
<feature type="transmembrane region" description="Helical" evidence="7">
    <location>
        <begin position="237"/>
        <end position="261"/>
    </location>
</feature>
<dbReference type="PANTHER" id="PTHR43163">
    <property type="entry name" value="DIPEPTIDE TRANSPORT SYSTEM PERMEASE PROTEIN DPPB-RELATED"/>
    <property type="match status" value="1"/>
</dbReference>
<keyword evidence="4 7" id="KW-0812">Transmembrane</keyword>
<keyword evidence="6 7" id="KW-0472">Membrane</keyword>
<keyword evidence="3" id="KW-1003">Cell membrane</keyword>
<feature type="transmembrane region" description="Helical" evidence="7">
    <location>
        <begin position="133"/>
        <end position="160"/>
    </location>
</feature>
<evidence type="ECO:0000256" key="2">
    <source>
        <dbReference type="ARBA" id="ARBA00022448"/>
    </source>
</evidence>
<comment type="similarity">
    <text evidence="7">Belongs to the binding-protein-dependent transport system permease family.</text>
</comment>
<feature type="transmembrane region" description="Helical" evidence="7">
    <location>
        <begin position="180"/>
        <end position="200"/>
    </location>
</feature>
<evidence type="ECO:0000256" key="6">
    <source>
        <dbReference type="ARBA" id="ARBA00023136"/>
    </source>
</evidence>
<dbReference type="CDD" id="cd06261">
    <property type="entry name" value="TM_PBP2"/>
    <property type="match status" value="1"/>
</dbReference>
<keyword evidence="5 7" id="KW-1133">Transmembrane helix</keyword>
<dbReference type="InterPro" id="IPR035906">
    <property type="entry name" value="MetI-like_sf"/>
</dbReference>
<organism evidence="9 10">
    <name type="scientific">Phytohabitans maris</name>
    <dbReference type="NCBI Taxonomy" id="3071409"/>
    <lineage>
        <taxon>Bacteria</taxon>
        <taxon>Bacillati</taxon>
        <taxon>Actinomycetota</taxon>
        <taxon>Actinomycetes</taxon>
        <taxon>Micromonosporales</taxon>
        <taxon>Micromonosporaceae</taxon>
    </lineage>
</organism>
<feature type="domain" description="ABC transmembrane type-1" evidence="8">
    <location>
        <begin position="94"/>
        <end position="299"/>
    </location>
</feature>
<name>A0ABU0ZCM7_9ACTN</name>
<feature type="transmembrane region" description="Helical" evidence="7">
    <location>
        <begin position="281"/>
        <end position="303"/>
    </location>
</feature>
<keyword evidence="2 7" id="KW-0813">Transport</keyword>
<sequence length="316" mass="32993">MAYYLRRLLGVLATLLVVSLLVFSLLQLAPGDPATVVAGPDATPEQIAAVRANLGLDAPFLSRYGGWLGDALRGDLGTSYTLGQPVTDLIGQRLGSTLQLVIAAMLLMGVLSAAAGVVLATGRNGAVRAAVDYLTTLALSVPPFVSSIILIFAFAVIWQVLPSGGEASITADPGGALRFLVLPALALALPNAAVLARLLATDMRRSLQEEYVLTARAKGASRRRIVWRHALPASLNLYIVQLGINFGNLIGGALVVEAIFARAGIGGLLVDAVTTRDYPTAQAVLLLTVAAAILAQMVSEMVIARVDPRVKARAAR</sequence>
<evidence type="ECO:0000313" key="10">
    <source>
        <dbReference type="Proteomes" id="UP001230908"/>
    </source>
</evidence>
<comment type="caution">
    <text evidence="9">The sequence shown here is derived from an EMBL/GenBank/DDBJ whole genome shotgun (WGS) entry which is preliminary data.</text>
</comment>
<dbReference type="SUPFAM" id="SSF161098">
    <property type="entry name" value="MetI-like"/>
    <property type="match status" value="1"/>
</dbReference>
<dbReference type="Gene3D" id="1.10.3720.10">
    <property type="entry name" value="MetI-like"/>
    <property type="match status" value="1"/>
</dbReference>
<dbReference type="InterPro" id="IPR045621">
    <property type="entry name" value="BPD_transp_1_N"/>
</dbReference>
<dbReference type="Proteomes" id="UP001230908">
    <property type="component" value="Unassembled WGS sequence"/>
</dbReference>
<evidence type="ECO:0000256" key="7">
    <source>
        <dbReference type="RuleBase" id="RU363032"/>
    </source>
</evidence>
<dbReference type="Pfam" id="PF19300">
    <property type="entry name" value="BPD_transp_1_N"/>
    <property type="match status" value="1"/>
</dbReference>
<dbReference type="RefSeq" id="WP_308710958.1">
    <property type="nucleotide sequence ID" value="NZ_JAVHUY010000003.1"/>
</dbReference>
<feature type="transmembrane region" description="Helical" evidence="7">
    <location>
        <begin position="98"/>
        <end position="121"/>
    </location>
</feature>
<accession>A0ABU0ZCM7</accession>
<evidence type="ECO:0000256" key="1">
    <source>
        <dbReference type="ARBA" id="ARBA00004651"/>
    </source>
</evidence>
<keyword evidence="10" id="KW-1185">Reference proteome</keyword>
<evidence type="ECO:0000256" key="4">
    <source>
        <dbReference type="ARBA" id="ARBA00022692"/>
    </source>
</evidence>
<dbReference type="InterPro" id="IPR000515">
    <property type="entry name" value="MetI-like"/>
</dbReference>